<dbReference type="AlphaFoldDB" id="A0A7J8DCH7"/>
<dbReference type="PROSITE" id="PS50989">
    <property type="entry name" value="COA_CT_CTER"/>
    <property type="match status" value="1"/>
</dbReference>
<dbReference type="Pfam" id="PF01039">
    <property type="entry name" value="Carboxyl_trans"/>
    <property type="match status" value="1"/>
</dbReference>
<evidence type="ECO:0000259" key="2">
    <source>
        <dbReference type="PROSITE" id="PS50989"/>
    </source>
</evidence>
<comment type="caution">
    <text evidence="3">The sequence shown here is derived from an EMBL/GenBank/DDBJ whole genome shotgun (WGS) entry which is preliminary data.</text>
</comment>
<dbReference type="Proteomes" id="UP000550707">
    <property type="component" value="Unassembled WGS sequence"/>
</dbReference>
<organism evidence="3 4">
    <name type="scientific">Molossus molossus</name>
    <name type="common">Pallas' mastiff bat</name>
    <name type="synonym">Vespertilio molossus</name>
    <dbReference type="NCBI Taxonomy" id="27622"/>
    <lineage>
        <taxon>Eukaryota</taxon>
        <taxon>Metazoa</taxon>
        <taxon>Chordata</taxon>
        <taxon>Craniata</taxon>
        <taxon>Vertebrata</taxon>
        <taxon>Euteleostomi</taxon>
        <taxon>Mammalia</taxon>
        <taxon>Eutheria</taxon>
        <taxon>Laurasiatheria</taxon>
        <taxon>Chiroptera</taxon>
        <taxon>Yangochiroptera</taxon>
        <taxon>Molossidae</taxon>
        <taxon>Molossus</taxon>
    </lineage>
</organism>
<dbReference type="GO" id="GO:0005739">
    <property type="term" value="C:mitochondrion"/>
    <property type="evidence" value="ECO:0007669"/>
    <property type="project" value="TreeGrafter"/>
</dbReference>
<dbReference type="Gene3D" id="3.90.226.10">
    <property type="entry name" value="2-enoyl-CoA Hydratase, Chain A, domain 1"/>
    <property type="match status" value="1"/>
</dbReference>
<dbReference type="SUPFAM" id="SSF52096">
    <property type="entry name" value="ClpP/crotonase"/>
    <property type="match status" value="1"/>
</dbReference>
<evidence type="ECO:0000313" key="4">
    <source>
        <dbReference type="Proteomes" id="UP000550707"/>
    </source>
</evidence>
<protein>
    <submittedName>
        <fullName evidence="3">Propionyl-CoA carboxylase subunit beta</fullName>
    </submittedName>
</protein>
<dbReference type="InterPro" id="IPR029045">
    <property type="entry name" value="ClpP/crotonase-like_dom_sf"/>
</dbReference>
<dbReference type="GO" id="GO:0004658">
    <property type="term" value="F:propionyl-CoA carboxylase activity"/>
    <property type="evidence" value="ECO:0007669"/>
    <property type="project" value="TreeGrafter"/>
</dbReference>
<dbReference type="PANTHER" id="PTHR43842">
    <property type="entry name" value="PROPIONYL-COA CARBOXYLASE BETA CHAIN"/>
    <property type="match status" value="1"/>
</dbReference>
<name>A0A7J8DCH7_MOLMO</name>
<feature type="domain" description="CoA carboxyltransferase C-terminal" evidence="2">
    <location>
        <begin position="45"/>
        <end position="285"/>
    </location>
</feature>
<sequence>MLVVNEPQLAFQWPTGWGWISKGGAAASPQSPGKEQDGHCPTWQQLKKSSECPPNPECPHTVPVQSAIPLQEPKVVDEREFFEIMPNYAKNIIVGFARMNGRTVGIVGNQPKVASGCLDINSSVKGARFVRFCDAFNIPLITFVDVPGFLPGTAQEYGGIIRHGAKLLYAFAEATVPKVTVITRKAYGGAYDVMSSKHLCGDTNYAWPTAEIAVMGAKGAVEIIFKGHENVEDAQAEYINKFANPFPAAVRGFVDDIIQPSSTRARICCDLDVLASKKVHRPWRKHANIPL</sequence>
<dbReference type="EMBL" id="JACASF010000018">
    <property type="protein sequence ID" value="KAF6420954.1"/>
    <property type="molecule type" value="Genomic_DNA"/>
</dbReference>
<keyword evidence="1" id="KW-0436">Ligase</keyword>
<proteinExistence type="predicted"/>
<accession>A0A7J8DCH7</accession>
<keyword evidence="4" id="KW-1185">Reference proteome</keyword>
<evidence type="ECO:0000313" key="3">
    <source>
        <dbReference type="EMBL" id="KAF6420954.1"/>
    </source>
</evidence>
<gene>
    <name evidence="3" type="ORF">HJG59_013890</name>
</gene>
<dbReference type="PANTHER" id="PTHR43842:SF2">
    <property type="entry name" value="PROPIONYL-COA CARBOXYLASE BETA CHAIN, MITOCHONDRIAL"/>
    <property type="match status" value="1"/>
</dbReference>
<evidence type="ECO:0000256" key="1">
    <source>
        <dbReference type="ARBA" id="ARBA00022598"/>
    </source>
</evidence>
<dbReference type="InterPro" id="IPR011763">
    <property type="entry name" value="COA_CT_C"/>
</dbReference>
<dbReference type="FunFam" id="3.90.226.10:FF:000017">
    <property type="entry name" value="Propionyl-CoA carboxylase subunit beta 5"/>
    <property type="match status" value="1"/>
</dbReference>
<dbReference type="InterPro" id="IPR034733">
    <property type="entry name" value="AcCoA_carboxyl_beta"/>
</dbReference>
<reference evidence="3 4" key="1">
    <citation type="journal article" date="2020" name="Nature">
        <title>Six reference-quality genomes reveal evolution of bat adaptations.</title>
        <authorList>
            <person name="Jebb D."/>
            <person name="Huang Z."/>
            <person name="Pippel M."/>
            <person name="Hughes G.M."/>
            <person name="Lavrichenko K."/>
            <person name="Devanna P."/>
            <person name="Winkler S."/>
            <person name="Jermiin L.S."/>
            <person name="Skirmuntt E.C."/>
            <person name="Katzourakis A."/>
            <person name="Burkitt-Gray L."/>
            <person name="Ray D.A."/>
            <person name="Sullivan K.A.M."/>
            <person name="Roscito J.G."/>
            <person name="Kirilenko B.M."/>
            <person name="Davalos L.M."/>
            <person name="Corthals A.P."/>
            <person name="Power M.L."/>
            <person name="Jones G."/>
            <person name="Ransome R.D."/>
            <person name="Dechmann D.K.N."/>
            <person name="Locatelli A.G."/>
            <person name="Puechmaille S.J."/>
            <person name="Fedrigo O."/>
            <person name="Jarvis E.D."/>
            <person name="Hiller M."/>
            <person name="Vernes S.C."/>
            <person name="Myers E.W."/>
            <person name="Teeling E.C."/>
        </authorList>
    </citation>
    <scope>NUCLEOTIDE SEQUENCE [LARGE SCALE GENOMIC DNA]</scope>
    <source>
        <strain evidence="3">MMolMol1</strain>
        <tissue evidence="3">Muscle</tissue>
    </source>
</reference>
<dbReference type="InterPro" id="IPR051047">
    <property type="entry name" value="AccD/PCCB"/>
</dbReference>